<proteinExistence type="predicted"/>
<name>A0ABU6XBG2_9FABA</name>
<dbReference type="Proteomes" id="UP001341840">
    <property type="component" value="Unassembled WGS sequence"/>
</dbReference>
<comment type="caution">
    <text evidence="1">The sequence shown here is derived from an EMBL/GenBank/DDBJ whole genome shotgun (WGS) entry which is preliminary data.</text>
</comment>
<gene>
    <name evidence="1" type="ORF">PIB30_024139</name>
</gene>
<protein>
    <submittedName>
        <fullName evidence="1">Uncharacterized protein</fullName>
    </submittedName>
</protein>
<dbReference type="EMBL" id="JASCZI010211534">
    <property type="protein sequence ID" value="MED6193958.1"/>
    <property type="molecule type" value="Genomic_DNA"/>
</dbReference>
<sequence>MEVAINRIHREPYSQWSKWDQIIYRFPLQQDQANYPLPMQLTQTLARNNVMTVWLVDDADNCVRMRTWRDKKSGWWIHANDVHKFRKLSSDDTEVEIQLQHLKCGVLSAKILTTGLLPLDPFPIPRFYAGSVLPQDVQDELESEYGCRFDETRMEELKEEYLFGEFEQGRLNSARTTISR</sequence>
<evidence type="ECO:0000313" key="2">
    <source>
        <dbReference type="Proteomes" id="UP001341840"/>
    </source>
</evidence>
<keyword evidence="2" id="KW-1185">Reference proteome</keyword>
<reference evidence="1 2" key="1">
    <citation type="journal article" date="2023" name="Plants (Basel)">
        <title>Bridging the Gap: Combining Genomics and Transcriptomics Approaches to Understand Stylosanthes scabra, an Orphan Legume from the Brazilian Caatinga.</title>
        <authorList>
            <person name="Ferreira-Neto J.R.C."/>
            <person name="da Silva M.D."/>
            <person name="Binneck E."/>
            <person name="de Melo N.F."/>
            <person name="da Silva R.H."/>
            <person name="de Melo A.L.T.M."/>
            <person name="Pandolfi V."/>
            <person name="Bustamante F.O."/>
            <person name="Brasileiro-Vidal A.C."/>
            <person name="Benko-Iseppon A.M."/>
        </authorList>
    </citation>
    <scope>NUCLEOTIDE SEQUENCE [LARGE SCALE GENOMIC DNA]</scope>
    <source>
        <tissue evidence="1">Leaves</tissue>
    </source>
</reference>
<evidence type="ECO:0000313" key="1">
    <source>
        <dbReference type="EMBL" id="MED6193958.1"/>
    </source>
</evidence>
<accession>A0ABU6XBG2</accession>
<organism evidence="1 2">
    <name type="scientific">Stylosanthes scabra</name>
    <dbReference type="NCBI Taxonomy" id="79078"/>
    <lineage>
        <taxon>Eukaryota</taxon>
        <taxon>Viridiplantae</taxon>
        <taxon>Streptophyta</taxon>
        <taxon>Embryophyta</taxon>
        <taxon>Tracheophyta</taxon>
        <taxon>Spermatophyta</taxon>
        <taxon>Magnoliopsida</taxon>
        <taxon>eudicotyledons</taxon>
        <taxon>Gunneridae</taxon>
        <taxon>Pentapetalae</taxon>
        <taxon>rosids</taxon>
        <taxon>fabids</taxon>
        <taxon>Fabales</taxon>
        <taxon>Fabaceae</taxon>
        <taxon>Papilionoideae</taxon>
        <taxon>50 kb inversion clade</taxon>
        <taxon>dalbergioids sensu lato</taxon>
        <taxon>Dalbergieae</taxon>
        <taxon>Pterocarpus clade</taxon>
        <taxon>Stylosanthes</taxon>
    </lineage>
</organism>